<dbReference type="InterPro" id="IPR007253">
    <property type="entry name" value="Cell_wall-bd_2"/>
</dbReference>
<reference evidence="2" key="1">
    <citation type="submission" date="2024-05" db="EMBL/GenBank/DDBJ databases">
        <title>The Natural Products Discovery Center: Release of the First 8490 Sequenced Strains for Exploring Actinobacteria Biosynthetic Diversity.</title>
        <authorList>
            <person name="Kalkreuter E."/>
            <person name="Kautsar S.A."/>
            <person name="Yang D."/>
            <person name="Bader C.D."/>
            <person name="Teijaro C.N."/>
            <person name="Fluegel L."/>
            <person name="Davis C.M."/>
            <person name="Simpson J.R."/>
            <person name="Lauterbach L."/>
            <person name="Steele A.D."/>
            <person name="Gui C."/>
            <person name="Meng S."/>
            <person name="Li G."/>
            <person name="Viehrig K."/>
            <person name="Ye F."/>
            <person name="Su P."/>
            <person name="Kiefer A.F."/>
            <person name="Nichols A."/>
            <person name="Cepeda A.J."/>
            <person name="Yan W."/>
            <person name="Fan B."/>
            <person name="Jiang Y."/>
            <person name="Adhikari A."/>
            <person name="Zheng C.-J."/>
            <person name="Schuster L."/>
            <person name="Cowan T.M."/>
            <person name="Smanski M.J."/>
            <person name="Chevrette M.G."/>
            <person name="de Carvalho L.P.S."/>
            <person name="Shen B."/>
        </authorList>
    </citation>
    <scope>NUCLEOTIDE SEQUENCE</scope>
    <source>
        <strain evidence="2">NPDC080035</strain>
    </source>
</reference>
<gene>
    <name evidence="2" type="ORF">AAME72_07505</name>
</gene>
<dbReference type="Pfam" id="PF04122">
    <property type="entry name" value="CW_binding_2"/>
    <property type="match status" value="2"/>
</dbReference>
<accession>A0AAU7GEP1</accession>
<dbReference type="PANTHER" id="PTHR30032:SF8">
    <property type="entry name" value="GERMINATION-SPECIFIC N-ACETYLMURAMOYL-L-ALANINE AMIDASE"/>
    <property type="match status" value="1"/>
</dbReference>
<dbReference type="InterPro" id="IPR051922">
    <property type="entry name" value="Bact_Sporulation_Assoc"/>
</dbReference>
<protein>
    <submittedName>
        <fullName evidence="2">Cell wall-binding repeat-containing protein</fullName>
    </submittedName>
</protein>
<dbReference type="EMBL" id="CP157390">
    <property type="protein sequence ID" value="XBM49702.1"/>
    <property type="molecule type" value="Genomic_DNA"/>
</dbReference>
<dbReference type="RefSeq" id="WP_348789613.1">
    <property type="nucleotide sequence ID" value="NZ_CP157390.1"/>
</dbReference>
<feature type="chain" id="PRO_5043717092" evidence="1">
    <location>
        <begin position="28"/>
        <end position="205"/>
    </location>
</feature>
<dbReference type="PANTHER" id="PTHR30032">
    <property type="entry name" value="N-ACETYLMURAMOYL-L-ALANINE AMIDASE-RELATED"/>
    <property type="match status" value="1"/>
</dbReference>
<dbReference type="AlphaFoldDB" id="A0AAU7GEP1"/>
<name>A0AAU7GEP1_9MICO</name>
<keyword evidence="1" id="KW-0732">Signal</keyword>
<dbReference type="Gene3D" id="3.40.50.12090">
    <property type="match status" value="1"/>
</dbReference>
<feature type="signal peptide" evidence="1">
    <location>
        <begin position="1"/>
        <end position="27"/>
    </location>
</feature>
<sequence length="205" mass="20403">MQRVLSGLVAALLLLATAVVVAPVAQAASADRISGADRYATSAAIAARFDPTPTVWVASGADFPDALSAAPAAVAQGGPLLLTAPGSLSAAVKTQLSRLRPATIVVAGGTGAVSVSVAKELSAFTTSKSASSVVRMAGADRYATSRAIADYAFGTTPTAYVTSGEGWADALSAGAGPTRAQFLSFILTYPDGATIITGKRSKCAP</sequence>
<evidence type="ECO:0000256" key="1">
    <source>
        <dbReference type="SAM" id="SignalP"/>
    </source>
</evidence>
<evidence type="ECO:0000313" key="2">
    <source>
        <dbReference type="EMBL" id="XBM49702.1"/>
    </source>
</evidence>
<proteinExistence type="predicted"/>
<organism evidence="2">
    <name type="scientific">Leifsonia sp. NPDC080035</name>
    <dbReference type="NCBI Taxonomy" id="3143936"/>
    <lineage>
        <taxon>Bacteria</taxon>
        <taxon>Bacillati</taxon>
        <taxon>Actinomycetota</taxon>
        <taxon>Actinomycetes</taxon>
        <taxon>Micrococcales</taxon>
        <taxon>Microbacteriaceae</taxon>
        <taxon>Leifsonia</taxon>
    </lineage>
</organism>